<feature type="transmembrane region" description="Helical" evidence="7">
    <location>
        <begin position="254"/>
        <end position="274"/>
    </location>
</feature>
<dbReference type="Gene3D" id="1.20.1250.20">
    <property type="entry name" value="MFS general substrate transporter like domains"/>
    <property type="match status" value="2"/>
</dbReference>
<protein>
    <submittedName>
        <fullName evidence="9">MFS transporter-like protein 87</fullName>
    </submittedName>
</protein>
<evidence type="ECO:0000259" key="8">
    <source>
        <dbReference type="PROSITE" id="PS50850"/>
    </source>
</evidence>
<dbReference type="InterPro" id="IPR020846">
    <property type="entry name" value="MFS_dom"/>
</dbReference>
<dbReference type="GO" id="GO:0022857">
    <property type="term" value="F:transmembrane transporter activity"/>
    <property type="evidence" value="ECO:0007669"/>
    <property type="project" value="InterPro"/>
</dbReference>
<keyword evidence="2" id="KW-0813">Transport</keyword>
<dbReference type="PROSITE" id="PS50850">
    <property type="entry name" value="MFS"/>
    <property type="match status" value="1"/>
</dbReference>
<dbReference type="PANTHER" id="PTHR43791">
    <property type="entry name" value="PERMEASE-RELATED"/>
    <property type="match status" value="1"/>
</dbReference>
<keyword evidence="4 7" id="KW-1133">Transmembrane helix</keyword>
<proteinExistence type="predicted"/>
<evidence type="ECO:0000256" key="1">
    <source>
        <dbReference type="ARBA" id="ARBA00004141"/>
    </source>
</evidence>
<feature type="transmembrane region" description="Helical" evidence="7">
    <location>
        <begin position="286"/>
        <end position="307"/>
    </location>
</feature>
<feature type="transmembrane region" description="Helical" evidence="7">
    <location>
        <begin position="527"/>
        <end position="546"/>
    </location>
</feature>
<organism evidence="9 10">
    <name type="scientific">Elsinoe australis</name>
    <dbReference type="NCBI Taxonomy" id="40998"/>
    <lineage>
        <taxon>Eukaryota</taxon>
        <taxon>Fungi</taxon>
        <taxon>Dikarya</taxon>
        <taxon>Ascomycota</taxon>
        <taxon>Pezizomycotina</taxon>
        <taxon>Dothideomycetes</taxon>
        <taxon>Dothideomycetidae</taxon>
        <taxon>Myriangiales</taxon>
        <taxon>Elsinoaceae</taxon>
        <taxon>Elsinoe</taxon>
    </lineage>
</organism>
<feature type="transmembrane region" description="Helical" evidence="7">
    <location>
        <begin position="458"/>
        <end position="480"/>
    </location>
</feature>
<comment type="caution">
    <text evidence="9">The sequence shown here is derived from an EMBL/GenBank/DDBJ whole genome shotgun (WGS) entry which is preliminary data.</text>
</comment>
<evidence type="ECO:0000256" key="6">
    <source>
        <dbReference type="SAM" id="MobiDB-lite"/>
    </source>
</evidence>
<feature type="region of interest" description="Disordered" evidence="6">
    <location>
        <begin position="1"/>
        <end position="63"/>
    </location>
</feature>
<feature type="compositionally biased region" description="Polar residues" evidence="6">
    <location>
        <begin position="35"/>
        <end position="45"/>
    </location>
</feature>
<evidence type="ECO:0000313" key="10">
    <source>
        <dbReference type="Proteomes" id="UP000308133"/>
    </source>
</evidence>
<dbReference type="AlphaFoldDB" id="A0A4U7AVW2"/>
<accession>A0A4U7AVW2</accession>
<dbReference type="Proteomes" id="UP000308133">
    <property type="component" value="Unassembled WGS sequence"/>
</dbReference>
<feature type="transmembrane region" description="Helical" evidence="7">
    <location>
        <begin position="223"/>
        <end position="242"/>
    </location>
</feature>
<keyword evidence="3 7" id="KW-0812">Transmembrane</keyword>
<evidence type="ECO:0000313" key="9">
    <source>
        <dbReference type="EMBL" id="TKX22658.1"/>
    </source>
</evidence>
<evidence type="ECO:0000256" key="5">
    <source>
        <dbReference type="ARBA" id="ARBA00023136"/>
    </source>
</evidence>
<evidence type="ECO:0000256" key="4">
    <source>
        <dbReference type="ARBA" id="ARBA00022989"/>
    </source>
</evidence>
<keyword evidence="5 7" id="KW-0472">Membrane</keyword>
<dbReference type="FunFam" id="1.20.1250.20:FF:000106">
    <property type="entry name" value="MFS transporter, putative"/>
    <property type="match status" value="1"/>
</dbReference>
<feature type="transmembrane region" description="Helical" evidence="7">
    <location>
        <begin position="368"/>
        <end position="392"/>
    </location>
</feature>
<dbReference type="InterPro" id="IPR011701">
    <property type="entry name" value="MFS"/>
</dbReference>
<reference evidence="9 10" key="1">
    <citation type="submission" date="2018-02" db="EMBL/GenBank/DDBJ databases">
        <title>Draft genome sequences of Elsinoe sp., causing black scab on jojoba.</title>
        <authorList>
            <person name="Stodart B."/>
            <person name="Jeffress S."/>
            <person name="Ash G."/>
            <person name="Arun Chinnappa K."/>
        </authorList>
    </citation>
    <scope>NUCLEOTIDE SEQUENCE [LARGE SCALE GENOMIC DNA]</scope>
    <source>
        <strain evidence="9 10">Hillstone_2</strain>
    </source>
</reference>
<comment type="subcellular location">
    <subcellularLocation>
        <location evidence="1">Membrane</location>
        <topology evidence="1">Multi-pass membrane protein</topology>
    </subcellularLocation>
</comment>
<dbReference type="EMBL" id="PTQR01000064">
    <property type="protein sequence ID" value="TKX22658.1"/>
    <property type="molecule type" value="Genomic_DNA"/>
</dbReference>
<dbReference type="PANTHER" id="PTHR43791:SF104">
    <property type="entry name" value="MAJOR FACILITATOR SUPERFAMILY (MFS) PROFILE DOMAIN-CONTAINING PROTEIN-RELATED"/>
    <property type="match status" value="1"/>
</dbReference>
<evidence type="ECO:0000256" key="2">
    <source>
        <dbReference type="ARBA" id="ARBA00022448"/>
    </source>
</evidence>
<dbReference type="FunFam" id="1.20.1250.20:FF:000247">
    <property type="entry name" value="MFS general substrate transporter"/>
    <property type="match status" value="1"/>
</dbReference>
<evidence type="ECO:0000256" key="7">
    <source>
        <dbReference type="SAM" id="Phobius"/>
    </source>
</evidence>
<name>A0A4U7AVW2_9PEZI</name>
<gene>
    <name evidence="9" type="ORF">C1H76_5112</name>
</gene>
<sequence>MRGTLFDAPPPSGGFNDDGDDLDHVEGTYGKDGTSELTPFLSSGPESPRYDSDGSDTAKGGDHKLLPIGISENALLNRPGAAFASESLEDFHKPIASYEGLHRYDPKYTWEPAEEKKLVRKIDYRICSWVCFMFFALQLDRGNISQAVAGDMLKDLKLSTNEYNTGQTIFYICFLFAELPSQLISKKLGPDNWIPVQMVSWSLIASLQALLSGRSSFYACRALLGLVEGGFIPDVILYLSYWYNSTELPRRLSYFWVAYQSTSIVSAFLAYGILHMDGIRGLDGWRWLFALEGTVTGLIGIVSWFYLPPSPTQTASKFRGKNGWFNEHEEKIMVNRILRDDPSKGDMHNRQGLSLTMFKECILDYHMWPIYLLGFSWLLPAIPMTQYLTLTLRSAGYDAFQTNLLSIPAYVIFILGLLFFTWLSEKLNERFLLATISQLWCLPCLVALVALPVPRSSWVTWALSTLLYAEPYFHAVIVAITSRNAGSVRTRTVASALYNMCVQASNIIGANIYRENDKPLYFTGNKVLIALCCYNIALFVGAKVFYVSINKKREKKWNAMSKDEKEHYLATTTDKGNKRLDFRFAH</sequence>
<evidence type="ECO:0000256" key="3">
    <source>
        <dbReference type="ARBA" id="ARBA00022692"/>
    </source>
</evidence>
<dbReference type="SUPFAM" id="SSF103473">
    <property type="entry name" value="MFS general substrate transporter"/>
    <property type="match status" value="1"/>
</dbReference>
<dbReference type="GO" id="GO:0016020">
    <property type="term" value="C:membrane"/>
    <property type="evidence" value="ECO:0007669"/>
    <property type="project" value="UniProtKB-SubCell"/>
</dbReference>
<feature type="domain" description="Major facilitator superfamily (MFS) profile" evidence="8">
    <location>
        <begin position="126"/>
        <end position="553"/>
    </location>
</feature>
<feature type="transmembrane region" description="Helical" evidence="7">
    <location>
        <begin position="430"/>
        <end position="451"/>
    </location>
</feature>
<dbReference type="InterPro" id="IPR036259">
    <property type="entry name" value="MFS_trans_sf"/>
</dbReference>
<feature type="transmembrane region" description="Helical" evidence="7">
    <location>
        <begin position="404"/>
        <end position="424"/>
    </location>
</feature>
<dbReference type="Pfam" id="PF07690">
    <property type="entry name" value="MFS_1"/>
    <property type="match status" value="1"/>
</dbReference>